<keyword evidence="2" id="KW-1277">Toxin-antitoxin system</keyword>
<accession>A0A0B7MIZ8</accession>
<dbReference type="Pfam" id="PF01909">
    <property type="entry name" value="NTP_transf_2"/>
    <property type="match status" value="1"/>
</dbReference>
<dbReference type="PANTHER" id="PTHR33571">
    <property type="entry name" value="SSL8005 PROTEIN"/>
    <property type="match status" value="1"/>
</dbReference>
<feature type="domain" description="Polymerase nucleotidyl transferase" evidence="10">
    <location>
        <begin position="17"/>
        <end position="97"/>
    </location>
</feature>
<dbReference type="Gene3D" id="3.30.460.10">
    <property type="entry name" value="Beta Polymerase, domain 2"/>
    <property type="match status" value="1"/>
</dbReference>
<keyword evidence="8" id="KW-0460">Magnesium</keyword>
<protein>
    <recommendedName>
        <fullName evidence="10">Polymerase nucleotidyl transferase domain-containing protein</fullName>
    </recommendedName>
</protein>
<evidence type="ECO:0000313" key="12">
    <source>
        <dbReference type="Proteomes" id="UP000046155"/>
    </source>
</evidence>
<dbReference type="SUPFAM" id="SSF81301">
    <property type="entry name" value="Nucleotidyltransferase"/>
    <property type="match status" value="1"/>
</dbReference>
<dbReference type="Proteomes" id="UP000046155">
    <property type="component" value="Unassembled WGS sequence"/>
</dbReference>
<dbReference type="RefSeq" id="WP_198142081.1">
    <property type="nucleotide sequence ID" value="NZ_CDRZ01000019.1"/>
</dbReference>
<evidence type="ECO:0000256" key="1">
    <source>
        <dbReference type="ARBA" id="ARBA00001946"/>
    </source>
</evidence>
<reference evidence="12" key="1">
    <citation type="submission" date="2015-01" db="EMBL/GenBank/DDBJ databases">
        <authorList>
            <person name="Manzoor Shahid"/>
            <person name="Zubair Saima"/>
        </authorList>
    </citation>
    <scope>NUCLEOTIDE SEQUENCE [LARGE SCALE GENOMIC DNA]</scope>
    <source>
        <strain evidence="12">Sp3</strain>
    </source>
</reference>
<evidence type="ECO:0000256" key="3">
    <source>
        <dbReference type="ARBA" id="ARBA00022679"/>
    </source>
</evidence>
<evidence type="ECO:0000256" key="7">
    <source>
        <dbReference type="ARBA" id="ARBA00022840"/>
    </source>
</evidence>
<keyword evidence="3" id="KW-0808">Transferase</keyword>
<dbReference type="GO" id="GO:0046872">
    <property type="term" value="F:metal ion binding"/>
    <property type="evidence" value="ECO:0007669"/>
    <property type="project" value="UniProtKB-KW"/>
</dbReference>
<dbReference type="GO" id="GO:0016779">
    <property type="term" value="F:nucleotidyltransferase activity"/>
    <property type="evidence" value="ECO:0007669"/>
    <property type="project" value="UniProtKB-KW"/>
</dbReference>
<name>A0A0B7MIZ8_9FIRM</name>
<keyword evidence="6" id="KW-0547">Nucleotide-binding</keyword>
<evidence type="ECO:0000256" key="6">
    <source>
        <dbReference type="ARBA" id="ARBA00022741"/>
    </source>
</evidence>
<evidence type="ECO:0000256" key="2">
    <source>
        <dbReference type="ARBA" id="ARBA00022649"/>
    </source>
</evidence>
<keyword evidence="12" id="KW-1185">Reference proteome</keyword>
<dbReference type="InterPro" id="IPR002934">
    <property type="entry name" value="Polymerase_NTP_transf_dom"/>
</dbReference>
<dbReference type="GO" id="GO:0005524">
    <property type="term" value="F:ATP binding"/>
    <property type="evidence" value="ECO:0007669"/>
    <property type="project" value="UniProtKB-KW"/>
</dbReference>
<dbReference type="InterPro" id="IPR052038">
    <property type="entry name" value="Type-VII_TA_antitoxin"/>
</dbReference>
<dbReference type="PANTHER" id="PTHR33571:SF14">
    <property type="entry name" value="PROTEIN ADENYLYLTRANSFERASE MJ0435-RELATED"/>
    <property type="match status" value="1"/>
</dbReference>
<evidence type="ECO:0000256" key="5">
    <source>
        <dbReference type="ARBA" id="ARBA00022723"/>
    </source>
</evidence>
<keyword evidence="5" id="KW-0479">Metal-binding</keyword>
<evidence type="ECO:0000256" key="9">
    <source>
        <dbReference type="ARBA" id="ARBA00038276"/>
    </source>
</evidence>
<evidence type="ECO:0000259" key="10">
    <source>
        <dbReference type="Pfam" id="PF01909"/>
    </source>
</evidence>
<gene>
    <name evidence="11" type="ORF">SSCH_1150024</name>
</gene>
<comment type="similarity">
    <text evidence="9">Belongs to the MntA antitoxin family.</text>
</comment>
<keyword evidence="7" id="KW-0067">ATP-binding</keyword>
<evidence type="ECO:0000313" key="11">
    <source>
        <dbReference type="EMBL" id="CEO87612.1"/>
    </source>
</evidence>
<organism evidence="11 12">
    <name type="scientific">Syntrophaceticus schinkii</name>
    <dbReference type="NCBI Taxonomy" id="499207"/>
    <lineage>
        <taxon>Bacteria</taxon>
        <taxon>Bacillati</taxon>
        <taxon>Bacillota</taxon>
        <taxon>Clostridia</taxon>
        <taxon>Thermoanaerobacterales</taxon>
        <taxon>Thermoanaerobacterales Family III. Incertae Sedis</taxon>
        <taxon>Syntrophaceticus</taxon>
    </lineage>
</organism>
<dbReference type="AlphaFoldDB" id="A0A0B7MIZ8"/>
<evidence type="ECO:0000256" key="8">
    <source>
        <dbReference type="ARBA" id="ARBA00022842"/>
    </source>
</evidence>
<keyword evidence="4" id="KW-0548">Nucleotidyltransferase</keyword>
<proteinExistence type="inferred from homology"/>
<evidence type="ECO:0000256" key="4">
    <source>
        <dbReference type="ARBA" id="ARBA00022695"/>
    </source>
</evidence>
<sequence>MSELEMFLTSLRENKPLLQEQYGVNTLGVFGSFVRGDQDKNSDVDILVGFNEPVGLLKFVALKYQLGEILGKDVDLVMKTALKPKIGERILEEVIYI</sequence>
<dbReference type="InterPro" id="IPR043519">
    <property type="entry name" value="NT_sf"/>
</dbReference>
<comment type="cofactor">
    <cofactor evidence="1">
        <name>Mg(2+)</name>
        <dbReference type="ChEBI" id="CHEBI:18420"/>
    </cofactor>
</comment>
<dbReference type="CDD" id="cd05403">
    <property type="entry name" value="NT_KNTase_like"/>
    <property type="match status" value="1"/>
</dbReference>
<dbReference type="EMBL" id="CDRZ01000019">
    <property type="protein sequence ID" value="CEO87612.1"/>
    <property type="molecule type" value="Genomic_DNA"/>
</dbReference>